<dbReference type="AlphaFoldDB" id="A0A1X6MTN0"/>
<dbReference type="Gene3D" id="3.40.50.150">
    <property type="entry name" value="Vaccinia Virus protein VP39"/>
    <property type="match status" value="1"/>
</dbReference>
<evidence type="ECO:0000256" key="1">
    <source>
        <dbReference type="SAM" id="MobiDB-lite"/>
    </source>
</evidence>
<dbReference type="PANTHER" id="PTHR43667:SF2">
    <property type="entry name" value="FATTY ACID C-METHYL TRANSFERASE"/>
    <property type="match status" value="1"/>
</dbReference>
<evidence type="ECO:0000313" key="3">
    <source>
        <dbReference type="Proteomes" id="UP000194127"/>
    </source>
</evidence>
<dbReference type="SUPFAM" id="SSF53335">
    <property type="entry name" value="S-adenosyl-L-methionine-dependent methyltransferases"/>
    <property type="match status" value="1"/>
</dbReference>
<dbReference type="Proteomes" id="UP000194127">
    <property type="component" value="Unassembled WGS sequence"/>
</dbReference>
<accession>A0A1X6MTN0</accession>
<name>A0A1X6MTN0_9APHY</name>
<gene>
    <name evidence="2" type="ORF">POSPLADRAFT_1149461</name>
</gene>
<keyword evidence="3" id="KW-1185">Reference proteome</keyword>
<feature type="compositionally biased region" description="Polar residues" evidence="1">
    <location>
        <begin position="1024"/>
        <end position="1046"/>
    </location>
</feature>
<dbReference type="EMBL" id="KZ110601">
    <property type="protein sequence ID" value="OSX59751.1"/>
    <property type="molecule type" value="Genomic_DNA"/>
</dbReference>
<dbReference type="PANTHER" id="PTHR43667">
    <property type="entry name" value="CYCLOPROPANE-FATTY-ACYL-PHOSPHOLIPID SYNTHASE"/>
    <property type="match status" value="1"/>
</dbReference>
<dbReference type="GeneID" id="36331255"/>
<evidence type="ECO:0008006" key="4">
    <source>
        <dbReference type="Google" id="ProtNLM"/>
    </source>
</evidence>
<reference evidence="2 3" key="1">
    <citation type="submission" date="2017-04" db="EMBL/GenBank/DDBJ databases">
        <title>Genome Sequence of the Model Brown-Rot Fungus Postia placenta SB12.</title>
        <authorList>
            <consortium name="DOE Joint Genome Institute"/>
            <person name="Gaskell J."/>
            <person name="Kersten P."/>
            <person name="Larrondo L.F."/>
            <person name="Canessa P."/>
            <person name="Martinez D."/>
            <person name="Hibbett D."/>
            <person name="Schmoll M."/>
            <person name="Kubicek C.P."/>
            <person name="Martinez A.T."/>
            <person name="Yadav J."/>
            <person name="Master E."/>
            <person name="Magnuson J.K."/>
            <person name="James T."/>
            <person name="Yaver D."/>
            <person name="Berka R."/>
            <person name="Labutti K."/>
            <person name="Lipzen A."/>
            <person name="Aerts A."/>
            <person name="Barry K."/>
            <person name="Henrissat B."/>
            <person name="Blanchette R."/>
            <person name="Grigoriev I."/>
            <person name="Cullen D."/>
        </authorList>
    </citation>
    <scope>NUCLEOTIDE SEQUENCE [LARGE SCALE GENOMIC DNA]</scope>
    <source>
        <strain evidence="2 3">MAD-698-R-SB12</strain>
    </source>
</reference>
<evidence type="ECO:0000313" key="2">
    <source>
        <dbReference type="EMBL" id="OSX59751.1"/>
    </source>
</evidence>
<dbReference type="InterPro" id="IPR029063">
    <property type="entry name" value="SAM-dependent_MTases_sf"/>
</dbReference>
<protein>
    <recommendedName>
        <fullName evidence="4">Cyclopropane-fatty-acyl-phospholipid synthase</fullName>
    </recommendedName>
</protein>
<organism evidence="2 3">
    <name type="scientific">Postia placenta MAD-698-R-SB12</name>
    <dbReference type="NCBI Taxonomy" id="670580"/>
    <lineage>
        <taxon>Eukaryota</taxon>
        <taxon>Fungi</taxon>
        <taxon>Dikarya</taxon>
        <taxon>Basidiomycota</taxon>
        <taxon>Agaricomycotina</taxon>
        <taxon>Agaricomycetes</taxon>
        <taxon>Polyporales</taxon>
        <taxon>Adustoporiaceae</taxon>
        <taxon>Rhodonia</taxon>
    </lineage>
</organism>
<dbReference type="InterPro" id="IPR050723">
    <property type="entry name" value="CFA/CMAS"/>
</dbReference>
<dbReference type="OrthoDB" id="8300214at2759"/>
<feature type="region of interest" description="Disordered" evidence="1">
    <location>
        <begin position="63"/>
        <end position="91"/>
    </location>
</feature>
<dbReference type="Pfam" id="PF02353">
    <property type="entry name" value="CMAS"/>
    <property type="match status" value="3"/>
</dbReference>
<feature type="region of interest" description="Disordered" evidence="1">
    <location>
        <begin position="485"/>
        <end position="531"/>
    </location>
</feature>
<feature type="region of interest" description="Disordered" evidence="1">
    <location>
        <begin position="333"/>
        <end position="364"/>
    </location>
</feature>
<proteinExistence type="predicted"/>
<dbReference type="RefSeq" id="XP_024336545.1">
    <property type="nucleotide sequence ID" value="XM_024486306.1"/>
</dbReference>
<feature type="compositionally biased region" description="Basic and acidic residues" evidence="1">
    <location>
        <begin position="63"/>
        <end position="73"/>
    </location>
</feature>
<sequence>MTVGNVAIHQYMSLRDAETDATHAPAGTGRQPALRWEQHRISQTSWRVGWGWTVKGRKNIRELEGERKKDEQQGTRVRSKSRAKEKRTQAGAVCAEDGWSRACPSAEAVQADLGRSRVPPREKVSDRCARARNERPWRRTPVGARTSGELGRGAVQHALEGEGCYSGMFVRVASGICDTRHDDDKQLEAGMSARPLALACSFLQGTNFDLTEQEVQRMSGCGAAVSARRWERHRRASSRADCGLVNGFRRDAAWSDGYYESRPRGCNRAVDHEIREVALAREEVCGSARVKKNGEDPRAATRGVSVGEGAVLERIGRREQRRSPVIDRNQRVDGETSALSGGRLSGERGRHGVGVHSVPGVGHPERATSGIAKNLLEAVGDVVAGHSAIGASLAGLVQAVPPATGHPWWTCVLRVVPVRPNSVRRAYSAETSVVRPVQHCGLLWGLIGVTRMLLVRVPRSKGTDVIFSTGSMIYHDEKCGAGRVSARGDGERHRGASSRAGCWVGGMRPDQRRASSGAGPPGDRASRSTTGATCPSMQCISYCAARHPATKRMGRASIFSGLSSGRRRAMCRQGRQVRYGVCSWVSWQKHLRVRNRVDRTVVILPEVADLCSGVPSCSERGLWEGDADAAGSSVTAGFSRTDGGKWLTWGFFKFASGHIPTLHDNRSGVGALLPLDSESPASMIVSLAASALRPLWVNVLEPATAYTADALCALAERAVVRVLSGITAGRLTIHTPSRSYSFPSADADAPASGPCATLTVAHPLFWLRLALMGDLGFSEAYMYSEVHCDDLMLLFDLLLANRACLANLDSLLARLGRIPAQRACARLANSLLGSPRNISAHYDISNDMFEAFLSRDMTYSCAIWLDLEDRALRRTPSAVSASTSSSSSSSADSDAVKYTQTLAGAGAADAQTADEEQQEEELHEAQMRKLLRIIELADIRPGHRVLEIGSGWGSLALLVTSNVPGSTVDTLTLSAEQAVLAAARVDEAGLGRQTCAACAGAKADLKANGAGAHGARTRGGAKGSNANGDVKSSVTIGDAKSSNANGSAKGACGCREARVRVHYMDYRRMPAEWAGTFDRVVSVEMVEAVGQEWLESNAGRVLIRASGRRQTYWKQIEWALKGGSGAGVVQGITIPEAIFPGGFLPTLTLLVDALARGSCGRLVVERVENIGPHYARTLRVWRASFERAFEAEIVPALQTRYPDTMGEGVEGAEEAIEMFRRKWVYYFSYCEAGFASRSLGDHIVTFTREGNVDYQYGAYVRQLGGRYSEAEE</sequence>
<dbReference type="STRING" id="670580.A0A1X6MTN0"/>
<feature type="region of interest" description="Disordered" evidence="1">
    <location>
        <begin position="1010"/>
        <end position="1046"/>
    </location>
</feature>
<feature type="compositionally biased region" description="Basic and acidic residues" evidence="1">
    <location>
        <begin position="485"/>
        <end position="494"/>
    </location>
</feature>